<sequence length="542" mass="53770">MVGRMSDVVASVQIQSAQQKPARSQAPKDTPASEAFGSLVDSNTQAIGNKATAQDTAPRRSEQASSSPAAERPSRDTSSTDQASQSKARDDADPSAAAENDRGEAPGDPAKEAGKVKDKTETADATSADTSDETESDMTDGTEVLTAAVDAAAAAPPATPQTAMPDPGIIVAAPVVPVDPNAAANQAGDAAAAPLAIAAAALAASATTAAQIAGTKTDTTTTSDKSAKASAQAAGAEVDADTTTTLGEAAAGTTETASTDTKAGGGRIAAVSQGTPKTAFKDAATAQAQTDISNIGQDTGKANLATAQAPAAANAAHAQGLKPQADSVATEAKAGAADRAADPAQGTPAAPAHAGPQATVAATDTSAQAASAVQAPLTNTTSAATASTATLTATAATHNTAVPISGIPIEIAAAIRTGKSRFDISLDPAELGRIDVRINVDRAGNVTSHLTVEKPETLQMLRQDAPQLQRALDDAGFKIGSNGLSFSLRDQNSSGQNSGQNNDNGGNARRLIISEDDSVPTAPIGRGYGRMLGSSSGVDIRV</sequence>
<gene>
    <name evidence="3" type="ORF">HZZ13_32035</name>
</gene>
<comment type="caution">
    <text evidence="3">The sequence shown here is derived from an EMBL/GenBank/DDBJ whole genome shotgun (WGS) entry which is preliminary data.</text>
</comment>
<evidence type="ECO:0000259" key="2">
    <source>
        <dbReference type="Pfam" id="PF02120"/>
    </source>
</evidence>
<feature type="compositionally biased region" description="Acidic residues" evidence="1">
    <location>
        <begin position="130"/>
        <end position="140"/>
    </location>
</feature>
<feature type="compositionally biased region" description="Basic and acidic residues" evidence="1">
    <location>
        <begin position="99"/>
        <end position="122"/>
    </location>
</feature>
<proteinExistence type="predicted"/>
<feature type="region of interest" description="Disordered" evidence="1">
    <location>
        <begin position="315"/>
        <end position="363"/>
    </location>
</feature>
<feature type="region of interest" description="Disordered" evidence="1">
    <location>
        <begin position="1"/>
        <end position="143"/>
    </location>
</feature>
<dbReference type="Proteomes" id="UP000807370">
    <property type="component" value="Unassembled WGS sequence"/>
</dbReference>
<feature type="compositionally biased region" description="Low complexity" evidence="1">
    <location>
        <begin position="8"/>
        <end position="19"/>
    </location>
</feature>
<feature type="compositionally biased region" description="Low complexity" evidence="1">
    <location>
        <begin position="329"/>
        <end position="344"/>
    </location>
</feature>
<dbReference type="CDD" id="cd17470">
    <property type="entry name" value="T3SS_Flik_C"/>
    <property type="match status" value="1"/>
</dbReference>
<feature type="compositionally biased region" description="Polar residues" evidence="1">
    <location>
        <begin position="40"/>
        <end position="55"/>
    </location>
</feature>
<evidence type="ECO:0000313" key="3">
    <source>
        <dbReference type="EMBL" id="MBH5402384.1"/>
    </source>
</evidence>
<dbReference type="InterPro" id="IPR021136">
    <property type="entry name" value="Flagellar_hook_control-like_C"/>
</dbReference>
<evidence type="ECO:0000256" key="1">
    <source>
        <dbReference type="SAM" id="MobiDB-lite"/>
    </source>
</evidence>
<evidence type="ECO:0000313" key="4">
    <source>
        <dbReference type="Proteomes" id="UP000807370"/>
    </source>
</evidence>
<keyword evidence="3" id="KW-0966">Cell projection</keyword>
<accession>A0ABS0PYR5</accession>
<keyword evidence="4" id="KW-1185">Reference proteome</keyword>
<feature type="compositionally biased region" description="Polar residues" evidence="1">
    <location>
        <begin position="76"/>
        <end position="86"/>
    </location>
</feature>
<protein>
    <submittedName>
        <fullName evidence="3">Flagellar hook-length control protein FliK</fullName>
    </submittedName>
</protein>
<dbReference type="Pfam" id="PF02120">
    <property type="entry name" value="Flg_hook"/>
    <property type="match status" value="1"/>
</dbReference>
<dbReference type="EMBL" id="JACCHP010000027">
    <property type="protein sequence ID" value="MBH5402384.1"/>
    <property type="molecule type" value="Genomic_DNA"/>
</dbReference>
<feature type="region of interest" description="Disordered" evidence="1">
    <location>
        <begin position="233"/>
        <end position="268"/>
    </location>
</feature>
<name>A0ABS0PYR5_9BRAD</name>
<keyword evidence="3" id="KW-0969">Cilium</keyword>
<dbReference type="Gene3D" id="3.30.750.140">
    <property type="match status" value="1"/>
</dbReference>
<feature type="domain" description="Flagellar hook-length control protein-like C-terminal" evidence="2">
    <location>
        <begin position="412"/>
        <end position="493"/>
    </location>
</feature>
<dbReference type="InterPro" id="IPR038610">
    <property type="entry name" value="FliK-like_C_sf"/>
</dbReference>
<feature type="compositionally biased region" description="Low complexity" evidence="1">
    <location>
        <begin position="233"/>
        <end position="262"/>
    </location>
</feature>
<feature type="compositionally biased region" description="Low complexity" evidence="1">
    <location>
        <begin position="490"/>
        <end position="507"/>
    </location>
</feature>
<feature type="region of interest" description="Disordered" evidence="1">
    <location>
        <begin position="487"/>
        <end position="508"/>
    </location>
</feature>
<organism evidence="3 4">
    <name type="scientific">Bradyrhizobium agreste</name>
    <dbReference type="NCBI Taxonomy" id="2751811"/>
    <lineage>
        <taxon>Bacteria</taxon>
        <taxon>Pseudomonadati</taxon>
        <taxon>Pseudomonadota</taxon>
        <taxon>Alphaproteobacteria</taxon>
        <taxon>Hyphomicrobiales</taxon>
        <taxon>Nitrobacteraceae</taxon>
        <taxon>Bradyrhizobium</taxon>
    </lineage>
</organism>
<reference evidence="3 4" key="1">
    <citation type="submission" date="2020-07" db="EMBL/GenBank/DDBJ databases">
        <title>Bradyrhizobium diversity isolated from nodules of indigenous legumes of Western Australia.</title>
        <authorList>
            <person name="Klepa M.S."/>
        </authorList>
    </citation>
    <scope>NUCLEOTIDE SEQUENCE [LARGE SCALE GENOMIC DNA]</scope>
    <source>
        <strain evidence="3 4">CNPSo 4010</strain>
    </source>
</reference>
<keyword evidence="3" id="KW-0282">Flagellum</keyword>